<sequence length="84" mass="9505">MWMADQHIARGISVITSTGAVSETVMWLDYCNWQNVYLVRKFPSVRGNPRALFIYTLTVLARLEQQAATTMFIRAAYSMGGDGR</sequence>
<dbReference type="Proteomes" id="UP000887565">
    <property type="component" value="Unplaced"/>
</dbReference>
<accession>A0A915HWV4</accession>
<evidence type="ECO:0000313" key="1">
    <source>
        <dbReference type="Proteomes" id="UP000887565"/>
    </source>
</evidence>
<keyword evidence="1" id="KW-1185">Reference proteome</keyword>
<dbReference type="WBParaSite" id="nRc.2.0.1.t05801-RA">
    <property type="protein sequence ID" value="nRc.2.0.1.t05801-RA"/>
    <property type="gene ID" value="nRc.2.0.1.g05801"/>
</dbReference>
<evidence type="ECO:0000313" key="2">
    <source>
        <dbReference type="WBParaSite" id="nRc.2.0.1.t05801-RA"/>
    </source>
</evidence>
<protein>
    <submittedName>
        <fullName evidence="2">Uncharacterized protein</fullName>
    </submittedName>
</protein>
<proteinExistence type="predicted"/>
<name>A0A915HWV4_ROMCU</name>
<reference evidence="2" key="1">
    <citation type="submission" date="2022-11" db="UniProtKB">
        <authorList>
            <consortium name="WormBaseParasite"/>
        </authorList>
    </citation>
    <scope>IDENTIFICATION</scope>
</reference>
<dbReference type="AlphaFoldDB" id="A0A915HWV4"/>
<organism evidence="1 2">
    <name type="scientific">Romanomermis culicivorax</name>
    <name type="common">Nematode worm</name>
    <dbReference type="NCBI Taxonomy" id="13658"/>
    <lineage>
        <taxon>Eukaryota</taxon>
        <taxon>Metazoa</taxon>
        <taxon>Ecdysozoa</taxon>
        <taxon>Nematoda</taxon>
        <taxon>Enoplea</taxon>
        <taxon>Dorylaimia</taxon>
        <taxon>Mermithida</taxon>
        <taxon>Mermithoidea</taxon>
        <taxon>Mermithidae</taxon>
        <taxon>Romanomermis</taxon>
    </lineage>
</organism>